<dbReference type="SUPFAM" id="SSF53383">
    <property type="entry name" value="PLP-dependent transferases"/>
    <property type="match status" value="1"/>
</dbReference>
<dbReference type="GO" id="GO:0004375">
    <property type="term" value="F:glycine dehydrogenase (decarboxylating) activity"/>
    <property type="evidence" value="ECO:0007669"/>
    <property type="project" value="UniProtKB-EC"/>
</dbReference>
<dbReference type="InterPro" id="IPR015422">
    <property type="entry name" value="PyrdxlP-dep_Trfase_small"/>
</dbReference>
<dbReference type="RefSeq" id="WP_049890729.1">
    <property type="nucleotide sequence ID" value="NZ_RZHH01000003.1"/>
</dbReference>
<protein>
    <submittedName>
        <fullName evidence="4">Aminomethyl-transferring glycine dehydrogenase subunit GcvPA</fullName>
        <ecNumber evidence="4">1.4.4.2</ecNumber>
    </submittedName>
</protein>
<proteinExistence type="predicted"/>
<feature type="region of interest" description="Disordered" evidence="2">
    <location>
        <begin position="1"/>
        <end position="30"/>
    </location>
</feature>
<dbReference type="NCBIfam" id="NF001696">
    <property type="entry name" value="PRK00451.1"/>
    <property type="match status" value="1"/>
</dbReference>
<dbReference type="InterPro" id="IPR015421">
    <property type="entry name" value="PyrdxlP-dep_Trfase_major"/>
</dbReference>
<dbReference type="Gene3D" id="3.90.1150.10">
    <property type="entry name" value="Aspartate Aminotransferase, domain 1"/>
    <property type="match status" value="1"/>
</dbReference>
<sequence>MQERSRSRTDQSFPRSPDSRGSPFTPHDQDDVDLMLDAIGADDIEDLFDIPDAVRFDGAFGIEGASEQAVTQRLQRTLGRNSDSTEFLGRGHYSHYIPSVVDHLSLRSEFITSYTQYQPEVSQGFLQVLFEFQSLVTELTGMDVANCSMYDAATALGEAATLADRVREASGSVILVPDYLRAERRAVLDNYTDGSDLSVREFPTEDGMVHPETLRQSLDEDVLLVYLENPTPEGIIEEHLIEVGSIVDEVESLLCIGSDLVALSLLQNPGTVGADIVVGNAGILGLPAAYGMGIGIFACRDDFLRQIPGRLVGASRDSAGDRTYTLTLQTREQHIRRERATSNICSNQAWVALRTAIHAMYLGPDGLTALADRCTRLPAQVASELDQIEGVSAPATQAYHFREFKAEVEKDASEVVSELASEGFVVHELNEQTIQICVTETNEHRIDDFVEAVREVME</sequence>
<dbReference type="GO" id="GO:0009116">
    <property type="term" value="P:nucleoside metabolic process"/>
    <property type="evidence" value="ECO:0007669"/>
    <property type="project" value="InterPro"/>
</dbReference>
<reference evidence="4 5" key="1">
    <citation type="submission" date="2018-12" db="EMBL/GenBank/DDBJ databases">
        <title>Genome analysis provides insights into bioremediation potentialities of Halogeometricum borinquense strain N11.</title>
        <authorList>
            <person name="Najjari A."/>
            <person name="Youssef N."/>
            <person name="Fhoula I."/>
            <person name="Ben Dhia O."/>
            <person name="Mahjoubi M."/>
            <person name="Ouzari H.I."/>
            <person name="Cherif A."/>
        </authorList>
    </citation>
    <scope>NUCLEOTIDE SEQUENCE [LARGE SCALE GENOMIC DNA]</scope>
    <source>
        <strain evidence="4 5">N11</strain>
    </source>
</reference>
<comment type="caution">
    <text evidence="4">The sequence shown here is derived from an EMBL/GenBank/DDBJ whole genome shotgun (WGS) entry which is preliminary data.</text>
</comment>
<organism evidence="4 5">
    <name type="scientific">Halogeometricum borinquense</name>
    <dbReference type="NCBI Taxonomy" id="60847"/>
    <lineage>
        <taxon>Archaea</taxon>
        <taxon>Methanobacteriati</taxon>
        <taxon>Methanobacteriota</taxon>
        <taxon>Stenosarchaea group</taxon>
        <taxon>Halobacteria</taxon>
        <taxon>Halobacteriales</taxon>
        <taxon>Haloferacaceae</taxon>
        <taxon>Halogeometricum</taxon>
    </lineage>
</organism>
<dbReference type="InterPro" id="IPR015424">
    <property type="entry name" value="PyrdxlP-dep_Trfase"/>
</dbReference>
<dbReference type="EMBL" id="RZHH01000003">
    <property type="protein sequence ID" value="RYJ08387.1"/>
    <property type="molecule type" value="Genomic_DNA"/>
</dbReference>
<evidence type="ECO:0000259" key="3">
    <source>
        <dbReference type="Pfam" id="PF02347"/>
    </source>
</evidence>
<dbReference type="Proteomes" id="UP000294028">
    <property type="component" value="Unassembled WGS sequence"/>
</dbReference>
<accession>A0A482T674</accession>
<evidence type="ECO:0000256" key="1">
    <source>
        <dbReference type="ARBA" id="ARBA00023002"/>
    </source>
</evidence>
<evidence type="ECO:0000313" key="4">
    <source>
        <dbReference type="EMBL" id="RYJ08387.1"/>
    </source>
</evidence>
<dbReference type="PANTHER" id="PTHR42806:SF1">
    <property type="entry name" value="GLYCINE DEHYDROGENASE (DECARBOXYLATING)"/>
    <property type="match status" value="1"/>
</dbReference>
<dbReference type="GeneID" id="9989594"/>
<dbReference type="Gene3D" id="3.40.640.10">
    <property type="entry name" value="Type I PLP-dependent aspartate aminotransferase-like (Major domain)"/>
    <property type="match status" value="1"/>
</dbReference>
<evidence type="ECO:0000313" key="5">
    <source>
        <dbReference type="Proteomes" id="UP000294028"/>
    </source>
</evidence>
<dbReference type="InterPro" id="IPR023010">
    <property type="entry name" value="GcvPA"/>
</dbReference>
<dbReference type="Pfam" id="PF02347">
    <property type="entry name" value="GDC-P"/>
    <property type="match status" value="1"/>
</dbReference>
<dbReference type="EC" id="1.4.4.2" evidence="4"/>
<name>A0A482T674_9EURY</name>
<dbReference type="AlphaFoldDB" id="A0A482T674"/>
<feature type="domain" description="Glycine cleavage system P-protein N-terminal" evidence="3">
    <location>
        <begin position="25"/>
        <end position="444"/>
    </location>
</feature>
<gene>
    <name evidence="4" type="ORF">ELS19_17735</name>
</gene>
<evidence type="ECO:0000256" key="2">
    <source>
        <dbReference type="SAM" id="MobiDB-lite"/>
    </source>
</evidence>
<dbReference type="PANTHER" id="PTHR42806">
    <property type="entry name" value="GLYCINE CLEAVAGE SYSTEM P-PROTEIN"/>
    <property type="match status" value="1"/>
</dbReference>
<dbReference type="InterPro" id="IPR049315">
    <property type="entry name" value="GDC-P_N"/>
</dbReference>
<keyword evidence="1 4" id="KW-0560">Oxidoreductase</keyword>